<proteinExistence type="predicted"/>
<dbReference type="PROSITE" id="PS51186">
    <property type="entry name" value="GNAT"/>
    <property type="match status" value="1"/>
</dbReference>
<gene>
    <name evidence="2" type="ORF">GCM10022223_47700</name>
</gene>
<dbReference type="Gene3D" id="3.40.630.30">
    <property type="match status" value="1"/>
</dbReference>
<dbReference type="InterPro" id="IPR000182">
    <property type="entry name" value="GNAT_dom"/>
</dbReference>
<dbReference type="CDD" id="cd04301">
    <property type="entry name" value="NAT_SF"/>
    <property type="match status" value="1"/>
</dbReference>
<reference evidence="3" key="1">
    <citation type="journal article" date="2019" name="Int. J. Syst. Evol. Microbiol.">
        <title>The Global Catalogue of Microorganisms (GCM) 10K type strain sequencing project: providing services to taxonomists for standard genome sequencing and annotation.</title>
        <authorList>
            <consortium name="The Broad Institute Genomics Platform"/>
            <consortium name="The Broad Institute Genome Sequencing Center for Infectious Disease"/>
            <person name="Wu L."/>
            <person name="Ma J."/>
        </authorList>
    </citation>
    <scope>NUCLEOTIDE SEQUENCE [LARGE SCALE GENOMIC DNA]</scope>
    <source>
        <strain evidence="3">JCM 16902</strain>
    </source>
</reference>
<dbReference type="EMBL" id="BAAAZO010000009">
    <property type="protein sequence ID" value="GAA3625056.1"/>
    <property type="molecule type" value="Genomic_DNA"/>
</dbReference>
<dbReference type="Proteomes" id="UP001501074">
    <property type="component" value="Unassembled WGS sequence"/>
</dbReference>
<dbReference type="SUPFAM" id="SSF55729">
    <property type="entry name" value="Acyl-CoA N-acyltransferases (Nat)"/>
    <property type="match status" value="1"/>
</dbReference>
<organism evidence="2 3">
    <name type="scientific">Kineosporia mesophila</name>
    <dbReference type="NCBI Taxonomy" id="566012"/>
    <lineage>
        <taxon>Bacteria</taxon>
        <taxon>Bacillati</taxon>
        <taxon>Actinomycetota</taxon>
        <taxon>Actinomycetes</taxon>
        <taxon>Kineosporiales</taxon>
        <taxon>Kineosporiaceae</taxon>
        <taxon>Kineosporia</taxon>
    </lineage>
</organism>
<feature type="domain" description="N-acetyltransferase" evidence="1">
    <location>
        <begin position="107"/>
        <end position="236"/>
    </location>
</feature>
<dbReference type="Pfam" id="PF13508">
    <property type="entry name" value="Acetyltransf_7"/>
    <property type="match status" value="1"/>
</dbReference>
<sequence length="236" mass="25435">MSDTAVWLHAANTAARWSAMDLPTSGLPDGDDVFSRLTTSGGEINTRRPLSPARIEELLDTPVQGERNAVWDPFGVGGVRLPQGARMIPLPVMTRPAGPVGVRPGADVVAVSTEDDLARADRVIIEGFPRPELRPGQLFPPYVLDRPGWQTWLAVRDGDPVAAGVSYDDGHCLGTYWLASLPQHRGSGLGATLLTSMLAARPDLPAVLVSTPPAQSLYERLGYRTVSTGCWYVRRS</sequence>
<evidence type="ECO:0000313" key="3">
    <source>
        <dbReference type="Proteomes" id="UP001501074"/>
    </source>
</evidence>
<comment type="caution">
    <text evidence="2">The sequence shown here is derived from an EMBL/GenBank/DDBJ whole genome shotgun (WGS) entry which is preliminary data.</text>
</comment>
<protein>
    <recommendedName>
        <fullName evidence="1">N-acetyltransferase domain-containing protein</fullName>
    </recommendedName>
</protein>
<dbReference type="InterPro" id="IPR016181">
    <property type="entry name" value="Acyl_CoA_acyltransferase"/>
</dbReference>
<evidence type="ECO:0000259" key="1">
    <source>
        <dbReference type="PROSITE" id="PS51186"/>
    </source>
</evidence>
<evidence type="ECO:0000313" key="2">
    <source>
        <dbReference type="EMBL" id="GAA3625056.1"/>
    </source>
</evidence>
<dbReference type="RefSeq" id="WP_231484613.1">
    <property type="nucleotide sequence ID" value="NZ_BAAAZO010000009.1"/>
</dbReference>
<keyword evidence="3" id="KW-1185">Reference proteome</keyword>
<name>A0ABP7A522_9ACTN</name>
<accession>A0ABP7A522</accession>